<reference evidence="1" key="1">
    <citation type="journal article" date="2013" name="BMC Genomics">
        <title>Unscrambling butterfly oogenesis.</title>
        <authorList>
            <person name="Carter J.M."/>
            <person name="Baker S.C."/>
            <person name="Pink R."/>
            <person name="Carter D.R."/>
            <person name="Collins A."/>
            <person name="Tomlin J."/>
            <person name="Gibbs M."/>
            <person name="Breuker C.J."/>
        </authorList>
    </citation>
    <scope>NUCLEOTIDE SEQUENCE</scope>
    <source>
        <tissue evidence="1">Ovary</tissue>
    </source>
</reference>
<feature type="non-terminal residue" evidence="1">
    <location>
        <position position="1"/>
    </location>
</feature>
<protein>
    <submittedName>
        <fullName evidence="1">Uncharacterized protein</fullName>
    </submittedName>
</protein>
<name>S4PV84_9NEOP</name>
<organism evidence="1">
    <name type="scientific">Pararge aegeria</name>
    <name type="common">speckled wood butterfly</name>
    <dbReference type="NCBI Taxonomy" id="116150"/>
    <lineage>
        <taxon>Eukaryota</taxon>
        <taxon>Metazoa</taxon>
        <taxon>Ecdysozoa</taxon>
        <taxon>Arthropoda</taxon>
        <taxon>Hexapoda</taxon>
        <taxon>Insecta</taxon>
        <taxon>Pterygota</taxon>
        <taxon>Neoptera</taxon>
        <taxon>Endopterygota</taxon>
        <taxon>Lepidoptera</taxon>
        <taxon>Glossata</taxon>
        <taxon>Ditrysia</taxon>
        <taxon>Papilionoidea</taxon>
        <taxon>Nymphalidae</taxon>
        <taxon>Satyrinae</taxon>
        <taxon>Satyrini</taxon>
        <taxon>Parargina</taxon>
        <taxon>Pararge</taxon>
    </lineage>
</organism>
<reference evidence="1" key="2">
    <citation type="submission" date="2013-05" db="EMBL/GenBank/DDBJ databases">
        <authorList>
            <person name="Carter J.-M."/>
            <person name="Baker S.C."/>
            <person name="Pink R."/>
            <person name="Carter D.R.F."/>
            <person name="Collins A."/>
            <person name="Tomlin J."/>
            <person name="Gibbs M."/>
            <person name="Breuker C.J."/>
        </authorList>
    </citation>
    <scope>NUCLEOTIDE SEQUENCE</scope>
    <source>
        <tissue evidence="1">Ovary</tissue>
    </source>
</reference>
<dbReference type="AlphaFoldDB" id="S4PV84"/>
<sequence>CKLYSKLRTYDIFNFTFHKNNCPVLENEIRNLFLSRTTQSARDKQTFVRLVQGFRYIVRGSCIYIYVS</sequence>
<proteinExistence type="predicted"/>
<accession>S4PV84</accession>
<dbReference type="EMBL" id="GAIX01008983">
    <property type="protein sequence ID" value="JAA83577.1"/>
    <property type="molecule type" value="Transcribed_RNA"/>
</dbReference>
<evidence type="ECO:0000313" key="1">
    <source>
        <dbReference type="EMBL" id="JAA83577.1"/>
    </source>
</evidence>